<keyword evidence="4" id="KW-0808">Transferase</keyword>
<evidence type="ECO:0000256" key="1">
    <source>
        <dbReference type="ARBA" id="ARBA00000085"/>
    </source>
</evidence>
<dbReference type="Proteomes" id="UP001500449">
    <property type="component" value="Unassembled WGS sequence"/>
</dbReference>
<comment type="caution">
    <text evidence="12">The sequence shown here is derived from an EMBL/GenBank/DDBJ whole genome shotgun (WGS) entry which is preliminary data.</text>
</comment>
<keyword evidence="9" id="KW-0812">Transmembrane</keyword>
<dbReference type="InterPro" id="IPR050482">
    <property type="entry name" value="Sensor_HK_TwoCompSys"/>
</dbReference>
<evidence type="ECO:0000256" key="8">
    <source>
        <dbReference type="ARBA" id="ARBA00023012"/>
    </source>
</evidence>
<feature type="transmembrane region" description="Helical" evidence="9">
    <location>
        <begin position="63"/>
        <end position="81"/>
    </location>
</feature>
<feature type="transmembrane region" description="Helical" evidence="9">
    <location>
        <begin position="118"/>
        <end position="136"/>
    </location>
</feature>
<dbReference type="CDD" id="cd16917">
    <property type="entry name" value="HATPase_UhpB-NarQ-NarX-like"/>
    <property type="match status" value="1"/>
</dbReference>
<dbReference type="Gene3D" id="3.30.565.10">
    <property type="entry name" value="Histidine kinase-like ATPase, C-terminal domain"/>
    <property type="match status" value="1"/>
</dbReference>
<evidence type="ECO:0000259" key="10">
    <source>
        <dbReference type="Pfam" id="PF02518"/>
    </source>
</evidence>
<keyword evidence="9" id="KW-0472">Membrane</keyword>
<dbReference type="InterPro" id="IPR036890">
    <property type="entry name" value="HATPase_C_sf"/>
</dbReference>
<evidence type="ECO:0000259" key="11">
    <source>
        <dbReference type="Pfam" id="PF07730"/>
    </source>
</evidence>
<evidence type="ECO:0000256" key="5">
    <source>
        <dbReference type="ARBA" id="ARBA00022741"/>
    </source>
</evidence>
<evidence type="ECO:0000256" key="9">
    <source>
        <dbReference type="SAM" id="Phobius"/>
    </source>
</evidence>
<evidence type="ECO:0000256" key="7">
    <source>
        <dbReference type="ARBA" id="ARBA00022840"/>
    </source>
</evidence>
<keyword evidence="6" id="KW-0418">Kinase</keyword>
<dbReference type="InterPro" id="IPR011712">
    <property type="entry name" value="Sig_transdc_His_kin_sub3_dim/P"/>
</dbReference>
<evidence type="ECO:0000256" key="4">
    <source>
        <dbReference type="ARBA" id="ARBA00022679"/>
    </source>
</evidence>
<keyword evidence="5" id="KW-0547">Nucleotide-binding</keyword>
<dbReference type="PANTHER" id="PTHR24421:SF10">
    <property type="entry name" value="NITRATE_NITRITE SENSOR PROTEIN NARQ"/>
    <property type="match status" value="1"/>
</dbReference>
<dbReference type="SUPFAM" id="SSF55874">
    <property type="entry name" value="ATPase domain of HSP90 chaperone/DNA topoisomerase II/histidine kinase"/>
    <property type="match status" value="1"/>
</dbReference>
<evidence type="ECO:0000313" key="13">
    <source>
        <dbReference type="Proteomes" id="UP001500449"/>
    </source>
</evidence>
<feature type="transmembrane region" description="Helical" evidence="9">
    <location>
        <begin position="88"/>
        <end position="106"/>
    </location>
</feature>
<dbReference type="PANTHER" id="PTHR24421">
    <property type="entry name" value="NITRATE/NITRITE SENSOR PROTEIN NARX-RELATED"/>
    <property type="match status" value="1"/>
</dbReference>
<feature type="domain" description="Signal transduction histidine kinase subgroup 3 dimerisation and phosphoacceptor" evidence="11">
    <location>
        <begin position="385"/>
        <end position="450"/>
    </location>
</feature>
<organism evidence="12 13">
    <name type="scientific">Pseudonocardia ailaonensis</name>
    <dbReference type="NCBI Taxonomy" id="367279"/>
    <lineage>
        <taxon>Bacteria</taxon>
        <taxon>Bacillati</taxon>
        <taxon>Actinomycetota</taxon>
        <taxon>Actinomycetes</taxon>
        <taxon>Pseudonocardiales</taxon>
        <taxon>Pseudonocardiaceae</taxon>
        <taxon>Pseudonocardia</taxon>
    </lineage>
</organism>
<dbReference type="InterPro" id="IPR003594">
    <property type="entry name" value="HATPase_dom"/>
</dbReference>
<dbReference type="Pfam" id="PF02518">
    <property type="entry name" value="HATPase_c"/>
    <property type="match status" value="1"/>
</dbReference>
<evidence type="ECO:0000256" key="6">
    <source>
        <dbReference type="ARBA" id="ARBA00022777"/>
    </source>
</evidence>
<keyword evidence="7" id="KW-0067">ATP-binding</keyword>
<dbReference type="Gene3D" id="1.20.5.1930">
    <property type="match status" value="1"/>
</dbReference>
<keyword evidence="9" id="KW-1133">Transmembrane helix</keyword>
<comment type="catalytic activity">
    <reaction evidence="1">
        <text>ATP + protein L-histidine = ADP + protein N-phospho-L-histidine.</text>
        <dbReference type="EC" id="2.7.13.3"/>
    </reaction>
</comment>
<accession>A0ABN2MLT5</accession>
<feature type="transmembrane region" description="Helical" evidence="9">
    <location>
        <begin position="148"/>
        <end position="170"/>
    </location>
</feature>
<keyword evidence="8" id="KW-0902">Two-component regulatory system</keyword>
<sequence>MTASAVPPEALPATGSAGLLRRFTAPRPTGAAWVLLWAVTVLGGVGALAPVLFRHVEVVPVDVVFRLIGFSFAVCGLLAWRRRPDSRVGLLMIGTGFAFYVSPLLGQLDSPVARTVALWLPDLWILPFVALLLTFLTGGRTRTVADRVVIGAIVVELLVLAPLWLVFSPGEDTLFGIVDAPGAAAVVDRVQKAVLVAVSLATTVIVGLRWRAAAAPGRRALLPALAGCGCLLLFAALLLVDLVGGGRIQWLLWVAACSIAAVPIAFLAGLLRSRLARGTLAGLFAGMRDMQPDALRDALARALGDPGLEISYGEALPVAAPGRSVTVVERGGTRLAVLVHDSSLDDDPELVEAVGAAAALARENRMLQAEVQRRLAATIAAGDAERRRIERNLHDGAQQRLVTLGLQLSLIRRRIRDDPADAELLVASASDELARSLAELRELARGVHPAILDRGLGVALESLVLRSAVPATLSIEPGPEPPQPVAFAAYYVASEALANTAKYAGAGAATVHVERRPGELLIEIADDGAGGADPLRGTGLRGLADRVEALGGALRVAERPGGGTVVGALLPLPSA</sequence>
<feature type="transmembrane region" description="Helical" evidence="9">
    <location>
        <begin position="250"/>
        <end position="271"/>
    </location>
</feature>
<keyword evidence="13" id="KW-1185">Reference proteome</keyword>
<keyword evidence="3" id="KW-0597">Phosphoprotein</keyword>
<evidence type="ECO:0000256" key="3">
    <source>
        <dbReference type="ARBA" id="ARBA00022553"/>
    </source>
</evidence>
<dbReference type="RefSeq" id="WP_344412319.1">
    <property type="nucleotide sequence ID" value="NZ_BAAAQK010000003.1"/>
</dbReference>
<feature type="transmembrane region" description="Helical" evidence="9">
    <location>
        <begin position="30"/>
        <end position="51"/>
    </location>
</feature>
<proteinExistence type="predicted"/>
<feature type="transmembrane region" description="Helical" evidence="9">
    <location>
        <begin position="190"/>
        <end position="208"/>
    </location>
</feature>
<gene>
    <name evidence="12" type="ORF">GCM10009836_07340</name>
</gene>
<dbReference type="Pfam" id="PF07730">
    <property type="entry name" value="HisKA_3"/>
    <property type="match status" value="1"/>
</dbReference>
<feature type="transmembrane region" description="Helical" evidence="9">
    <location>
        <begin position="220"/>
        <end position="244"/>
    </location>
</feature>
<protein>
    <recommendedName>
        <fullName evidence="2">histidine kinase</fullName>
        <ecNumber evidence="2">2.7.13.3</ecNumber>
    </recommendedName>
</protein>
<evidence type="ECO:0000313" key="12">
    <source>
        <dbReference type="EMBL" id="GAA1831866.1"/>
    </source>
</evidence>
<feature type="domain" description="Histidine kinase/HSP90-like ATPase" evidence="10">
    <location>
        <begin position="490"/>
        <end position="573"/>
    </location>
</feature>
<evidence type="ECO:0000256" key="2">
    <source>
        <dbReference type="ARBA" id="ARBA00012438"/>
    </source>
</evidence>
<dbReference type="EMBL" id="BAAAQK010000003">
    <property type="protein sequence ID" value="GAA1831866.1"/>
    <property type="molecule type" value="Genomic_DNA"/>
</dbReference>
<name>A0ABN2MLT5_9PSEU</name>
<reference evidence="12 13" key="1">
    <citation type="journal article" date="2019" name="Int. J. Syst. Evol. Microbiol.">
        <title>The Global Catalogue of Microorganisms (GCM) 10K type strain sequencing project: providing services to taxonomists for standard genome sequencing and annotation.</title>
        <authorList>
            <consortium name="The Broad Institute Genomics Platform"/>
            <consortium name="The Broad Institute Genome Sequencing Center for Infectious Disease"/>
            <person name="Wu L."/>
            <person name="Ma J."/>
        </authorList>
    </citation>
    <scope>NUCLEOTIDE SEQUENCE [LARGE SCALE GENOMIC DNA]</scope>
    <source>
        <strain evidence="12 13">JCM 16009</strain>
    </source>
</reference>
<dbReference type="EC" id="2.7.13.3" evidence="2"/>